<dbReference type="InterPro" id="IPR007138">
    <property type="entry name" value="ABM_dom"/>
</dbReference>
<dbReference type="SUPFAM" id="SSF51735">
    <property type="entry name" value="NAD(P)-binding Rossmann-fold domains"/>
    <property type="match status" value="1"/>
</dbReference>
<proteinExistence type="predicted"/>
<protein>
    <recommendedName>
        <fullName evidence="7">ABM domain-containing protein</fullName>
    </recommendedName>
</protein>
<dbReference type="InterPro" id="IPR036291">
    <property type="entry name" value="NAD(P)-bd_dom_sf"/>
</dbReference>
<dbReference type="EMBL" id="HBIJ01022408">
    <property type="protein sequence ID" value="CAE0373823.1"/>
    <property type="molecule type" value="Transcribed_RNA"/>
</dbReference>
<evidence type="ECO:0000259" key="3">
    <source>
        <dbReference type="Pfam" id="PF03358"/>
    </source>
</evidence>
<dbReference type="PANTHER" id="PTHR40469">
    <property type="entry name" value="SECRETED GLYCOSYL HYDROLASE"/>
    <property type="match status" value="1"/>
</dbReference>
<dbReference type="Pfam" id="PF03992">
    <property type="entry name" value="ABM"/>
    <property type="match status" value="1"/>
</dbReference>
<dbReference type="SUPFAM" id="SSF54909">
    <property type="entry name" value="Dimeric alpha+beta barrel"/>
    <property type="match status" value="1"/>
</dbReference>
<feature type="domain" description="NADPH-dependent FMN reductase-like" evidence="3">
    <location>
        <begin position="458"/>
        <end position="587"/>
    </location>
</feature>
<dbReference type="Gene3D" id="3.40.50.720">
    <property type="entry name" value="NAD(P)-binding Rossmann-like Domain"/>
    <property type="match status" value="1"/>
</dbReference>
<dbReference type="PANTHER" id="PTHR40469:SF2">
    <property type="entry name" value="GALACTOSE-BINDING DOMAIN-LIKE SUPERFAMILY PROTEIN"/>
    <property type="match status" value="1"/>
</dbReference>
<feature type="domain" description="ABM" evidence="4">
    <location>
        <begin position="321"/>
        <end position="396"/>
    </location>
</feature>
<dbReference type="Pfam" id="PF01370">
    <property type="entry name" value="Epimerase"/>
    <property type="match status" value="1"/>
</dbReference>
<evidence type="ECO:0000313" key="6">
    <source>
        <dbReference type="EMBL" id="CAE0373823.1"/>
    </source>
</evidence>
<dbReference type="Pfam" id="PF06283">
    <property type="entry name" value="ThuA"/>
    <property type="match status" value="1"/>
</dbReference>
<dbReference type="Gene3D" id="3.40.50.880">
    <property type="match status" value="1"/>
</dbReference>
<dbReference type="InterPro" id="IPR029039">
    <property type="entry name" value="Flavoprotein-like_sf"/>
</dbReference>
<dbReference type="InterPro" id="IPR029062">
    <property type="entry name" value="Class_I_gatase-like"/>
</dbReference>
<dbReference type="Gene3D" id="3.40.50.360">
    <property type="match status" value="1"/>
</dbReference>
<dbReference type="GO" id="GO:0016491">
    <property type="term" value="F:oxidoreductase activity"/>
    <property type="evidence" value="ECO:0007669"/>
    <property type="project" value="InterPro"/>
</dbReference>
<dbReference type="InterPro" id="IPR001509">
    <property type="entry name" value="Epimerase_deHydtase"/>
</dbReference>
<feature type="region of interest" description="Disordered" evidence="1">
    <location>
        <begin position="424"/>
        <end position="449"/>
    </location>
</feature>
<feature type="compositionally biased region" description="Polar residues" evidence="1">
    <location>
        <begin position="424"/>
        <end position="443"/>
    </location>
</feature>
<accession>A0A7S3K660</accession>
<dbReference type="SUPFAM" id="SSF52218">
    <property type="entry name" value="Flavoproteins"/>
    <property type="match status" value="1"/>
</dbReference>
<name>A0A7S3K660_9STRA</name>
<reference evidence="6" key="1">
    <citation type="submission" date="2021-01" db="EMBL/GenBank/DDBJ databases">
        <authorList>
            <person name="Corre E."/>
            <person name="Pelletier E."/>
            <person name="Niang G."/>
            <person name="Scheremetjew M."/>
            <person name="Finn R."/>
            <person name="Kale V."/>
            <person name="Holt S."/>
            <person name="Cochrane G."/>
            <person name="Meng A."/>
            <person name="Brown T."/>
            <person name="Cohen L."/>
        </authorList>
    </citation>
    <scope>NUCLEOTIDE SEQUENCE</scope>
    <source>
        <strain evidence="6">CCMP1510</strain>
    </source>
</reference>
<feature type="domain" description="ThuA-like" evidence="5">
    <location>
        <begin position="696"/>
        <end position="916"/>
    </location>
</feature>
<evidence type="ECO:0000259" key="4">
    <source>
        <dbReference type="Pfam" id="PF03992"/>
    </source>
</evidence>
<dbReference type="Gene3D" id="3.30.70.100">
    <property type="match status" value="1"/>
</dbReference>
<dbReference type="InterPro" id="IPR011008">
    <property type="entry name" value="Dimeric_a/b-barrel"/>
</dbReference>
<dbReference type="InterPro" id="IPR005025">
    <property type="entry name" value="FMN_Rdtase-like_dom"/>
</dbReference>
<dbReference type="CDD" id="cd08946">
    <property type="entry name" value="SDR_e"/>
    <property type="match status" value="1"/>
</dbReference>
<evidence type="ECO:0000256" key="1">
    <source>
        <dbReference type="SAM" id="MobiDB-lite"/>
    </source>
</evidence>
<dbReference type="Pfam" id="PF03358">
    <property type="entry name" value="FMN_red"/>
    <property type="match status" value="1"/>
</dbReference>
<evidence type="ECO:0000259" key="5">
    <source>
        <dbReference type="Pfam" id="PF06283"/>
    </source>
</evidence>
<dbReference type="SUPFAM" id="SSF52317">
    <property type="entry name" value="Class I glutamine amidotransferase-like"/>
    <property type="match status" value="1"/>
</dbReference>
<gene>
    <name evidence="6" type="ORF">ALAG00032_LOCUS14625</name>
</gene>
<organism evidence="6">
    <name type="scientific">Aureoumbra lagunensis</name>
    <dbReference type="NCBI Taxonomy" id="44058"/>
    <lineage>
        <taxon>Eukaryota</taxon>
        <taxon>Sar</taxon>
        <taxon>Stramenopiles</taxon>
        <taxon>Ochrophyta</taxon>
        <taxon>Pelagophyceae</taxon>
        <taxon>Pelagomonadales</taxon>
        <taxon>Aureoumbra</taxon>
    </lineage>
</organism>
<sequence length="970" mass="106858">MVKILITGVTGWLGKSLASRFIKQGHEVVGASRKKFEMENVECVVVNIGDDASVRTLYETHKFDVVLHLAGCLGWCDMSQAIQVNVDATRRILELGASVGKVQKFVLASSVAAVTTCAPDFPPQKLPMPADHDSVKGPWPYGLSKALVEDIAKVIQTTNGKEKNLDILCVRIGNVVTDPPGQPSHKDGAGIEYPVFPASLEYLAETGEQRVFPEAAITSVALSDQLRCLELAVNIPVVESGRFTTVACVAPRAYSDVPVAALFRAWYGKEKADKIQGIEDYDKPENKRKPIYDLEPARKILGWVPQIDLNPPEQKEDRVFLDIEKRVHDKNVEAWLKMAQMLAAATRQEDGCVYYDFVHVETSENEPTANEQSFRIIESWSSQAALDRHAASEHFCRLVPAMDAISETVRLDKCHDALKKSNQNDIKNGASSRTSVTEQVTVIPTSSPPTTKGCRKGRILVLYDSSTSCTKLMAKIVAEGCLQLDRTEVRLRVVPGEVNHWDNTSKLKDTGSDPEATFEDVIWADGIACGSPTNLGCVSWRFKKFWDDFSQAGYWGRCDGKLGCAFSSVGGTNGGAELVCQAINNILMNFGFACFGVTDYVSFKTTLHYGAVCAKAPREELDQMCCRRLGLRLAEYVGYYILSRVETHPLLNSKRQEAKVWGSPIPPRSASSEQLLTLNKATFTPTTLPDNRPICLIYTKMVDYVHESTPAAATFIASCATERGFRAVVSSSPYVMRKNGSTLNPDLIVFINLSGEAFDVNDHRLNDHLAAGRPILGLHACLASFLDGEDAVGGTKLGHKTNLISEIFGCHFVNHPPPQKGVCIVDHKAVSKIFGDSAVEADLPKIDRVEVYDEFFNYTRSVRNDPDTTVLVSLDECTYTGGEMGQDHPIIWTKEKPGQGKIFYCGLGHFDHLYTTTPTFDTSPESEQITVEGCHLCANFIKAAFDWLGTPFQDPIEAILCDPTYYKVSS</sequence>
<dbReference type="InterPro" id="IPR029010">
    <property type="entry name" value="ThuA-like"/>
</dbReference>
<evidence type="ECO:0000259" key="2">
    <source>
        <dbReference type="Pfam" id="PF01370"/>
    </source>
</evidence>
<feature type="domain" description="NAD-dependent epimerase/dehydratase" evidence="2">
    <location>
        <begin position="4"/>
        <end position="178"/>
    </location>
</feature>
<evidence type="ECO:0008006" key="7">
    <source>
        <dbReference type="Google" id="ProtNLM"/>
    </source>
</evidence>
<dbReference type="AlphaFoldDB" id="A0A7S3K660"/>